<dbReference type="GO" id="GO:0000307">
    <property type="term" value="C:cyclin-dependent protein kinase holoenzyme complex"/>
    <property type="evidence" value="ECO:0007669"/>
    <property type="project" value="TreeGrafter"/>
</dbReference>
<protein>
    <recommendedName>
        <fullName evidence="4">Cyclin N-terminal domain-containing protein</fullName>
    </recommendedName>
</protein>
<dbReference type="AlphaFoldDB" id="A0A168MXP9"/>
<evidence type="ECO:0000313" key="3">
    <source>
        <dbReference type="Proteomes" id="UP000078561"/>
    </source>
</evidence>
<name>A0A168MXP9_ABSGL</name>
<dbReference type="EMBL" id="LT552697">
    <property type="protein sequence ID" value="SAL99407.1"/>
    <property type="molecule type" value="Genomic_DNA"/>
</dbReference>
<dbReference type="GO" id="GO:0005634">
    <property type="term" value="C:nucleus"/>
    <property type="evidence" value="ECO:0007669"/>
    <property type="project" value="TreeGrafter"/>
</dbReference>
<proteinExistence type="predicted"/>
<gene>
    <name evidence="2" type="primary">ABSGL_05021.1 scaffold 6272</name>
</gene>
<dbReference type="Proteomes" id="UP000078561">
    <property type="component" value="Unassembled WGS sequence"/>
</dbReference>
<dbReference type="OrthoDB" id="286814at2759"/>
<dbReference type="PANTHER" id="PTHR15615:SF36">
    <property type="entry name" value="PHO85 CYCLIN-5"/>
    <property type="match status" value="1"/>
</dbReference>
<dbReference type="PANTHER" id="PTHR15615">
    <property type="match status" value="1"/>
</dbReference>
<dbReference type="Pfam" id="PF08613">
    <property type="entry name" value="Cyclin"/>
    <property type="match status" value="1"/>
</dbReference>
<dbReference type="InterPro" id="IPR013922">
    <property type="entry name" value="Cyclin_PHO80-like"/>
</dbReference>
<accession>A0A168MXP9</accession>
<dbReference type="GO" id="GO:0019901">
    <property type="term" value="F:protein kinase binding"/>
    <property type="evidence" value="ECO:0007669"/>
    <property type="project" value="InterPro"/>
</dbReference>
<evidence type="ECO:0008006" key="4">
    <source>
        <dbReference type="Google" id="ProtNLM"/>
    </source>
</evidence>
<dbReference type="InParanoid" id="A0A168MXP9"/>
<evidence type="ECO:0000313" key="2">
    <source>
        <dbReference type="EMBL" id="SAL99407.1"/>
    </source>
</evidence>
<reference evidence="2" key="1">
    <citation type="submission" date="2016-04" db="EMBL/GenBank/DDBJ databases">
        <authorList>
            <person name="Evans L.H."/>
            <person name="Alamgir A."/>
            <person name="Owens N."/>
            <person name="Weber N.D."/>
            <person name="Virtaneva K."/>
            <person name="Barbian K."/>
            <person name="Babar A."/>
            <person name="Rosenke K."/>
        </authorList>
    </citation>
    <scope>NUCLEOTIDE SEQUENCE [LARGE SCALE GENOMIC DNA]</scope>
    <source>
        <strain evidence="2">CBS 101.48</strain>
    </source>
</reference>
<dbReference type="Gene3D" id="1.10.472.10">
    <property type="entry name" value="Cyclin-like"/>
    <property type="match status" value="1"/>
</dbReference>
<organism evidence="2">
    <name type="scientific">Absidia glauca</name>
    <name type="common">Pin mould</name>
    <dbReference type="NCBI Taxonomy" id="4829"/>
    <lineage>
        <taxon>Eukaryota</taxon>
        <taxon>Fungi</taxon>
        <taxon>Fungi incertae sedis</taxon>
        <taxon>Mucoromycota</taxon>
        <taxon>Mucoromycotina</taxon>
        <taxon>Mucoromycetes</taxon>
        <taxon>Mucorales</taxon>
        <taxon>Cunninghamellaceae</taxon>
        <taxon>Absidia</taxon>
    </lineage>
</organism>
<dbReference type="CDD" id="cd20557">
    <property type="entry name" value="CYCLIN_ScPCL1-like"/>
    <property type="match status" value="1"/>
</dbReference>
<feature type="region of interest" description="Disordered" evidence="1">
    <location>
        <begin position="323"/>
        <end position="343"/>
    </location>
</feature>
<keyword evidence="3" id="KW-1185">Reference proteome</keyword>
<evidence type="ECO:0000256" key="1">
    <source>
        <dbReference type="SAM" id="MobiDB-lite"/>
    </source>
</evidence>
<sequence>MTLPLPPPPLTNALFQTPLPRPLATQFNVRHDSCMHYGPPGPTPFCDKDPSFVPSCGNCKICISSAKQKRTDLIDRLVGKCVQKPTIYGTYRHLIETSTEIIDSIWTNTTEPPSSPYQQSKLKVVSTRDFIREILRRSKTTYSNLQVCLFYLFRVKKAVLIHLEKMELQHETKSMEDNMISCGRRMFLASLMVAAKFLQDKNYRNRAWSRLSGLALSEINAAEITFLKLINYNLYISKPSFDRWYSLLHSYLYRQPSQQQPHHQVSFYQTQPCLTCYNMTHRTDAPTCMMCYYIQCNDGTPCFSSSLHHPLDQRSPSFNLAYPSPPSDDLNSAPLTPPRDLHQRRNKRRMMVDDDGDQDPFNIKRACFDIQ</sequence>
<dbReference type="STRING" id="4829.A0A168MXP9"/>
<dbReference type="GO" id="GO:0016538">
    <property type="term" value="F:cyclin-dependent protein serine/threonine kinase regulator activity"/>
    <property type="evidence" value="ECO:0007669"/>
    <property type="project" value="TreeGrafter"/>
</dbReference>